<dbReference type="AlphaFoldDB" id="A0AA37PA78"/>
<feature type="region of interest" description="Disordered" evidence="1">
    <location>
        <begin position="95"/>
        <end position="120"/>
    </location>
</feature>
<name>A0AA37PA78_9PEZI</name>
<keyword evidence="3" id="KW-1185">Reference proteome</keyword>
<comment type="caution">
    <text evidence="2">The sequence shown here is derived from an EMBL/GenBank/DDBJ whole genome shotgun (WGS) entry which is preliminary data.</text>
</comment>
<dbReference type="Proteomes" id="UP001055115">
    <property type="component" value="Unassembled WGS sequence"/>
</dbReference>
<dbReference type="GeneID" id="73329491"/>
<evidence type="ECO:0000313" key="3">
    <source>
        <dbReference type="Proteomes" id="UP001055115"/>
    </source>
</evidence>
<gene>
    <name evidence="2" type="ORF">ColSpa_08689</name>
</gene>
<evidence type="ECO:0000256" key="1">
    <source>
        <dbReference type="SAM" id="MobiDB-lite"/>
    </source>
</evidence>
<feature type="compositionally biased region" description="Gly residues" evidence="1">
    <location>
        <begin position="101"/>
        <end position="112"/>
    </location>
</feature>
<protein>
    <submittedName>
        <fullName evidence="2">Uncharacterized protein</fullName>
    </submittedName>
</protein>
<dbReference type="RefSeq" id="XP_049130858.1">
    <property type="nucleotide sequence ID" value="XM_049274901.1"/>
</dbReference>
<dbReference type="EMBL" id="BQXU01000024">
    <property type="protein sequence ID" value="GKT48508.1"/>
    <property type="molecule type" value="Genomic_DNA"/>
</dbReference>
<proteinExistence type="predicted"/>
<accession>A0AA37PA78</accession>
<sequence>MEAVELDQNGTVGCIFNTRQTLTSLVTRTSSTGTQIETTVSTLTALTTSFQGPKLQAQATGTAPFDPAARGGTTASTPVTAIVGAAAVATTTTAATANGPAGPGGTTTGTIGGPDTQTTPIQPTSTTLIDSNQMNTGITPTPIAAGPIGTTTAGATLAAEEGAPGNTNTIGTATTMTVSDCMVPCMTTTTSVKA</sequence>
<organism evidence="2 3">
    <name type="scientific">Colletotrichum spaethianum</name>
    <dbReference type="NCBI Taxonomy" id="700344"/>
    <lineage>
        <taxon>Eukaryota</taxon>
        <taxon>Fungi</taxon>
        <taxon>Dikarya</taxon>
        <taxon>Ascomycota</taxon>
        <taxon>Pezizomycotina</taxon>
        <taxon>Sordariomycetes</taxon>
        <taxon>Hypocreomycetidae</taxon>
        <taxon>Glomerellales</taxon>
        <taxon>Glomerellaceae</taxon>
        <taxon>Colletotrichum</taxon>
        <taxon>Colletotrichum spaethianum species complex</taxon>
    </lineage>
</organism>
<reference evidence="2 3" key="1">
    <citation type="submission" date="2022-03" db="EMBL/GenBank/DDBJ databases">
        <title>Genome data of Colletotrichum spp.</title>
        <authorList>
            <person name="Utami Y.D."/>
            <person name="Hiruma K."/>
        </authorList>
    </citation>
    <scope>NUCLEOTIDE SEQUENCE [LARGE SCALE GENOMIC DNA]</scope>
    <source>
        <strain evidence="2 3">MAFF 239500</strain>
    </source>
</reference>
<evidence type="ECO:0000313" key="2">
    <source>
        <dbReference type="EMBL" id="GKT48508.1"/>
    </source>
</evidence>